<proteinExistence type="predicted"/>
<feature type="transmembrane region" description="Helical" evidence="2">
    <location>
        <begin position="183"/>
        <end position="202"/>
    </location>
</feature>
<feature type="domain" description="Fungal lipase-type" evidence="3">
    <location>
        <begin position="569"/>
        <end position="678"/>
    </location>
</feature>
<evidence type="ECO:0000256" key="2">
    <source>
        <dbReference type="SAM" id="Phobius"/>
    </source>
</evidence>
<keyword evidence="2" id="KW-0472">Membrane</keyword>
<gene>
    <name evidence="4" type="ORF">AMON00008_LOCUS38668</name>
</gene>
<dbReference type="Gene3D" id="3.40.50.1820">
    <property type="entry name" value="alpha/beta hydrolase"/>
    <property type="match status" value="1"/>
</dbReference>
<organism evidence="4">
    <name type="scientific">Alexandrium monilatum</name>
    <dbReference type="NCBI Taxonomy" id="311494"/>
    <lineage>
        <taxon>Eukaryota</taxon>
        <taxon>Sar</taxon>
        <taxon>Alveolata</taxon>
        <taxon>Dinophyceae</taxon>
        <taxon>Gonyaulacales</taxon>
        <taxon>Pyrocystaceae</taxon>
        <taxon>Alexandrium</taxon>
    </lineage>
</organism>
<feature type="transmembrane region" description="Helical" evidence="2">
    <location>
        <begin position="127"/>
        <end position="149"/>
    </location>
</feature>
<dbReference type="InterPro" id="IPR002921">
    <property type="entry name" value="Fungal_lipase-type"/>
</dbReference>
<feature type="transmembrane region" description="Helical" evidence="2">
    <location>
        <begin position="257"/>
        <end position="278"/>
    </location>
</feature>
<feature type="transmembrane region" description="Helical" evidence="2">
    <location>
        <begin position="386"/>
        <end position="406"/>
    </location>
</feature>
<dbReference type="AlphaFoldDB" id="A0A7S4RPF0"/>
<dbReference type="SUPFAM" id="SSF53474">
    <property type="entry name" value="alpha/beta-Hydrolases"/>
    <property type="match status" value="1"/>
</dbReference>
<accession>A0A7S4RPF0</accession>
<feature type="transmembrane region" description="Helical" evidence="2">
    <location>
        <begin position="86"/>
        <end position="106"/>
    </location>
</feature>
<keyword evidence="2" id="KW-1133">Transmembrane helix</keyword>
<protein>
    <recommendedName>
        <fullName evidence="3">Fungal lipase-type domain-containing protein</fullName>
    </recommendedName>
</protein>
<reference evidence="4" key="1">
    <citation type="submission" date="2021-01" db="EMBL/GenBank/DDBJ databases">
        <authorList>
            <person name="Corre E."/>
            <person name="Pelletier E."/>
            <person name="Niang G."/>
            <person name="Scheremetjew M."/>
            <person name="Finn R."/>
            <person name="Kale V."/>
            <person name="Holt S."/>
            <person name="Cochrane G."/>
            <person name="Meng A."/>
            <person name="Brown T."/>
            <person name="Cohen L."/>
        </authorList>
    </citation>
    <scope>NUCLEOTIDE SEQUENCE</scope>
    <source>
        <strain evidence="4">CCMP3105</strain>
    </source>
</reference>
<evidence type="ECO:0000313" key="4">
    <source>
        <dbReference type="EMBL" id="CAE4621239.1"/>
    </source>
</evidence>
<dbReference type="EMBL" id="HBNR01055047">
    <property type="protein sequence ID" value="CAE4621239.1"/>
    <property type="molecule type" value="Transcribed_RNA"/>
</dbReference>
<sequence>MASVGEEDKAASEAAPEEEAAASEEGDREDASVADREVLSDSEADEVDALGQEVAEVETALAQEDGVENARSSLCEDVARLGHLVFAYHLCIFAAFLCTVMISLTLHLLSASVLSQGDVPPADRLKVLAYTTVVLASVYHNLLPLASAMDELLGDAFSFSDPQFPALRAQLHALQQPTMTGAAPAWAATPLFMVFCFLDPGVASLDSAARASGIHWLFLAYLVALGGLACLAARGWLAAPCEGPLEVATAVLERSKAVVGFVLLVFLVVGSITFDGGVYQSFARLAMFSVFLPALHLLAYLLVPLLHVGLSAWANAQDLERSLAALAWGTLLLSALPFWFALWLPDVFEGRLPNMLLLFSAVRLFIGLRMPSTHAHSRHSLSLQGFLKLLMLMLPFVVLLLGWALAQQHLGAIVRGVSGRVRRDASGGTLEIEQFLMNTSLHLAHGRGSSSGGVPTRGCQKAAPAACGQWRGAPYGEGSTRENSRYALCDMEWGGLRLLDFAILSQLAYFDWDRHRGFLHEALPLLFDGTTGVPRIVEGQGLAKHGGTRGGGAMAKFYQFDFDQLRLSVVAIRGTDPLDALDILQDLRLWAEPALTSLLSKLLPTIVLWPDGIIAEFVKWVHRLQGLFQTKQTLDYFGPLESAITEQLARKNRAEGWRFLVTGHSLGGGLAGIVGAHLQLPAIAFSPPGLMWSRMKFVGSLTDAARKAERELDSLGAADGIVRTPSSDGKGQKHVRLRDLAEFSIAVLPTRDPVPLFDKHFGLVQHTICFRSNPLLCHIPGSILCDLLARCGDAGRSRFQGCSTEASVSTMLRLFS</sequence>
<keyword evidence="2" id="KW-0812">Transmembrane</keyword>
<feature type="transmembrane region" description="Helical" evidence="2">
    <location>
        <begin position="285"/>
        <end position="303"/>
    </location>
</feature>
<dbReference type="InterPro" id="IPR029058">
    <property type="entry name" value="AB_hydrolase_fold"/>
</dbReference>
<feature type="region of interest" description="Disordered" evidence="1">
    <location>
        <begin position="1"/>
        <end position="45"/>
    </location>
</feature>
<name>A0A7S4RPF0_9DINO</name>
<feature type="compositionally biased region" description="Basic and acidic residues" evidence="1">
    <location>
        <begin position="29"/>
        <end position="39"/>
    </location>
</feature>
<evidence type="ECO:0000259" key="3">
    <source>
        <dbReference type="Pfam" id="PF01764"/>
    </source>
</evidence>
<dbReference type="CDD" id="cd00741">
    <property type="entry name" value="Lipase"/>
    <property type="match status" value="1"/>
</dbReference>
<feature type="transmembrane region" description="Helical" evidence="2">
    <location>
        <begin position="214"/>
        <end position="237"/>
    </location>
</feature>
<dbReference type="Pfam" id="PF01764">
    <property type="entry name" value="Lipase_3"/>
    <property type="match status" value="1"/>
</dbReference>
<feature type="compositionally biased region" description="Basic and acidic residues" evidence="1">
    <location>
        <begin position="1"/>
        <end position="11"/>
    </location>
</feature>
<evidence type="ECO:0000256" key="1">
    <source>
        <dbReference type="SAM" id="MobiDB-lite"/>
    </source>
</evidence>
<feature type="compositionally biased region" description="Acidic residues" evidence="1">
    <location>
        <begin position="15"/>
        <end position="28"/>
    </location>
</feature>
<feature type="transmembrane region" description="Helical" evidence="2">
    <location>
        <begin position="323"/>
        <end position="344"/>
    </location>
</feature>
<dbReference type="GO" id="GO:0006629">
    <property type="term" value="P:lipid metabolic process"/>
    <property type="evidence" value="ECO:0007669"/>
    <property type="project" value="InterPro"/>
</dbReference>